<evidence type="ECO:0000256" key="5">
    <source>
        <dbReference type="ARBA" id="ARBA00023152"/>
    </source>
</evidence>
<comment type="catalytic activity">
    <reaction evidence="1">
        <text>(2R)-2-phosphoglycerate = (2R)-3-phosphoglycerate</text>
        <dbReference type="Rhea" id="RHEA:15901"/>
        <dbReference type="ChEBI" id="CHEBI:58272"/>
        <dbReference type="ChEBI" id="CHEBI:58289"/>
        <dbReference type="EC" id="5.4.2.12"/>
    </reaction>
</comment>
<reference evidence="8 9" key="1">
    <citation type="submission" date="2016-01" db="EMBL/GenBank/DDBJ databases">
        <authorList>
            <person name="Oliw E.H."/>
        </authorList>
    </citation>
    <scope>NUCLEOTIDE SEQUENCE [LARGE SCALE GENOMIC DNA]</scope>
    <source>
        <strain evidence="8 9">KA00635</strain>
    </source>
</reference>
<evidence type="ECO:0000256" key="3">
    <source>
        <dbReference type="ARBA" id="ARBA00004921"/>
    </source>
</evidence>
<dbReference type="HAMAP" id="MF_01402_A">
    <property type="entry name" value="ApgM_A"/>
    <property type="match status" value="1"/>
</dbReference>
<feature type="domain" description="Metalloenzyme" evidence="7">
    <location>
        <begin position="11"/>
        <end position="401"/>
    </location>
</feature>
<dbReference type="InterPro" id="IPR004456">
    <property type="entry name" value="Pglycerate_mutase_ApgM"/>
</dbReference>
<organism evidence="8 9">
    <name type="scientific">Aerococcus christensenii</name>
    <dbReference type="NCBI Taxonomy" id="87541"/>
    <lineage>
        <taxon>Bacteria</taxon>
        <taxon>Bacillati</taxon>
        <taxon>Bacillota</taxon>
        <taxon>Bacilli</taxon>
        <taxon>Lactobacillales</taxon>
        <taxon>Aerococcaceae</taxon>
        <taxon>Aerococcus</taxon>
    </lineage>
</organism>
<dbReference type="InterPro" id="IPR042253">
    <property type="entry name" value="Pglycerate_mutase_ApgM_sf"/>
</dbReference>
<dbReference type="InterPro" id="IPR023665">
    <property type="entry name" value="ApgAM_prokaryotes"/>
</dbReference>
<dbReference type="GO" id="GO:0006096">
    <property type="term" value="P:glycolytic process"/>
    <property type="evidence" value="ECO:0007669"/>
    <property type="project" value="UniProtKB-KW"/>
</dbReference>
<dbReference type="Gene3D" id="3.40.720.10">
    <property type="entry name" value="Alkaline Phosphatase, subunit A"/>
    <property type="match status" value="2"/>
</dbReference>
<keyword evidence="5" id="KW-0324">Glycolysis</keyword>
<dbReference type="Pfam" id="PF10143">
    <property type="entry name" value="PhosphMutase"/>
    <property type="match status" value="1"/>
</dbReference>
<accession>A0A133XYT1</accession>
<evidence type="ECO:0000256" key="6">
    <source>
        <dbReference type="ARBA" id="ARBA00023235"/>
    </source>
</evidence>
<dbReference type="PANTHER" id="PTHR31209:SF0">
    <property type="entry name" value="METALLOENZYME DOMAIN-CONTAINING PROTEIN"/>
    <property type="match status" value="1"/>
</dbReference>
<dbReference type="NCBIfam" id="TIGR00306">
    <property type="entry name" value="apgM"/>
    <property type="match status" value="1"/>
</dbReference>
<dbReference type="Pfam" id="PF01676">
    <property type="entry name" value="Metalloenzyme"/>
    <property type="match status" value="1"/>
</dbReference>
<comment type="similarity">
    <text evidence="4">Belongs to the BPG-independent phosphoglycerate mutase family. A-PGAM subfamily.</text>
</comment>
<gene>
    <name evidence="8" type="ORF">HMPREF3187_01115</name>
</gene>
<dbReference type="CDD" id="cd16011">
    <property type="entry name" value="iPGM_like"/>
    <property type="match status" value="1"/>
</dbReference>
<dbReference type="Proteomes" id="UP000070422">
    <property type="component" value="Unassembled WGS sequence"/>
</dbReference>
<protein>
    <submittedName>
        <fullName evidence="8">2,3-bisphosphoglycerate-independent phosphoglycerate mutase, form</fullName>
    </submittedName>
</protein>
<dbReference type="AlphaFoldDB" id="A0A133XYT1"/>
<dbReference type="InterPro" id="IPR006124">
    <property type="entry name" value="Metalloenzyme"/>
</dbReference>
<dbReference type="STRING" id="87541.AWM71_00060"/>
<dbReference type="PANTHER" id="PTHR31209">
    <property type="entry name" value="COFACTOR-INDEPENDENT PHOSPHOGLYCERATE MUTASE"/>
    <property type="match status" value="1"/>
</dbReference>
<keyword evidence="6" id="KW-0413">Isomerase</keyword>
<evidence type="ECO:0000313" key="9">
    <source>
        <dbReference type="Proteomes" id="UP000070422"/>
    </source>
</evidence>
<dbReference type="PIRSF" id="PIRSF006392">
    <property type="entry name" value="IPGAM_arch"/>
    <property type="match status" value="1"/>
</dbReference>
<proteinExistence type="inferred from homology"/>
<sequence>MKWRRKKMGRKVLLMIADGLGDWPYELLDNQTPLQYATTPHLDRIATNGMTGLMDLYQAGIPVGTDLGHLTLFGYLYENYPGRGPVEAAGKGIQLFEGDVAFRCNFGTIDEDRVVINRRAGRIRQGAKELAEALNDIEVEGVKVIFKEATEHRAVLVLRGTSLSDQITDTDPKKEGIAAKKARPIDDSFESKRTADILNKVREKFEEILKDHPINQKRVEEGLLPANTILTRGSGKLTNMPKITERLNFTACCIASEKTVLGAATLAGFDIRTDLSFTGNIDTNIEKKAAYAVEALKSYDFVALHYKAADLMGHDGNIEGKVQAINRYDELAGYVLKGIEQEINDEVIIGLAADHSTPCARYEHSGDPVPVVISGKVIRKDKVTQYNEIACGEGSLNRISGPAFTTSLLDYLEKTIKRGS</sequence>
<evidence type="ECO:0000256" key="4">
    <source>
        <dbReference type="ARBA" id="ARBA00005524"/>
    </source>
</evidence>
<dbReference type="GO" id="GO:0046872">
    <property type="term" value="F:metal ion binding"/>
    <property type="evidence" value="ECO:0007669"/>
    <property type="project" value="InterPro"/>
</dbReference>
<comment type="pathway">
    <text evidence="3">Carbohydrate degradation.</text>
</comment>
<dbReference type="EMBL" id="LSCQ01000050">
    <property type="protein sequence ID" value="KXB36096.1"/>
    <property type="molecule type" value="Genomic_DNA"/>
</dbReference>
<evidence type="ECO:0000256" key="1">
    <source>
        <dbReference type="ARBA" id="ARBA00000370"/>
    </source>
</evidence>
<dbReference type="Gene3D" id="3.30.70.2130">
    <property type="entry name" value="Metalloenzyme domain"/>
    <property type="match status" value="1"/>
</dbReference>
<comment type="function">
    <text evidence="2">Catalyzes the interconversion of 2-phosphoglycerate and 3-phosphoglycerate.</text>
</comment>
<evidence type="ECO:0000256" key="2">
    <source>
        <dbReference type="ARBA" id="ARBA00002315"/>
    </source>
</evidence>
<evidence type="ECO:0000313" key="8">
    <source>
        <dbReference type="EMBL" id="KXB36096.1"/>
    </source>
</evidence>
<dbReference type="GO" id="GO:0004619">
    <property type="term" value="F:phosphoglycerate mutase activity"/>
    <property type="evidence" value="ECO:0007669"/>
    <property type="project" value="UniProtKB-EC"/>
</dbReference>
<comment type="caution">
    <text evidence="8">The sequence shown here is derived from an EMBL/GenBank/DDBJ whole genome shotgun (WGS) entry which is preliminary data.</text>
</comment>
<dbReference type="PATRIC" id="fig|87541.4.peg.1104"/>
<name>A0A133XYT1_9LACT</name>
<evidence type="ECO:0000259" key="7">
    <source>
        <dbReference type="Pfam" id="PF01676"/>
    </source>
</evidence>
<dbReference type="SUPFAM" id="SSF53649">
    <property type="entry name" value="Alkaline phosphatase-like"/>
    <property type="match status" value="1"/>
</dbReference>
<dbReference type="InterPro" id="IPR017850">
    <property type="entry name" value="Alkaline_phosphatase_core_sf"/>
</dbReference>